<sequence>MRTSVIHLYKTSTRTTCNGIVDSQVKSNPQNNLIHRQHYCGRGRKARGIITVRHRGGGLYFEDYQP</sequence>
<dbReference type="EMBL" id="NKXS01001752">
    <property type="protein sequence ID" value="PIN17029.1"/>
    <property type="molecule type" value="Genomic_DNA"/>
</dbReference>
<protein>
    <submittedName>
        <fullName evidence="1">Uncharacterized protein</fullName>
    </submittedName>
</protein>
<dbReference type="Gene3D" id="2.40.50.140">
    <property type="entry name" value="Nucleic acid-binding proteins"/>
    <property type="match status" value="1"/>
</dbReference>
<dbReference type="Proteomes" id="UP000231279">
    <property type="component" value="Unassembled WGS sequence"/>
</dbReference>
<evidence type="ECO:0000313" key="1">
    <source>
        <dbReference type="EMBL" id="PIN17029.1"/>
    </source>
</evidence>
<dbReference type="SUPFAM" id="SSF50249">
    <property type="entry name" value="Nucleic acid-binding proteins"/>
    <property type="match status" value="1"/>
</dbReference>
<organism evidence="1 2">
    <name type="scientific">Handroanthus impetiginosus</name>
    <dbReference type="NCBI Taxonomy" id="429701"/>
    <lineage>
        <taxon>Eukaryota</taxon>
        <taxon>Viridiplantae</taxon>
        <taxon>Streptophyta</taxon>
        <taxon>Embryophyta</taxon>
        <taxon>Tracheophyta</taxon>
        <taxon>Spermatophyta</taxon>
        <taxon>Magnoliopsida</taxon>
        <taxon>eudicotyledons</taxon>
        <taxon>Gunneridae</taxon>
        <taxon>Pentapetalae</taxon>
        <taxon>asterids</taxon>
        <taxon>lamiids</taxon>
        <taxon>Lamiales</taxon>
        <taxon>Bignoniaceae</taxon>
        <taxon>Crescentiina</taxon>
        <taxon>Tabebuia alliance</taxon>
        <taxon>Handroanthus</taxon>
    </lineage>
</organism>
<dbReference type="InterPro" id="IPR012340">
    <property type="entry name" value="NA-bd_OB-fold"/>
</dbReference>
<dbReference type="OrthoDB" id="1733936at2759"/>
<keyword evidence="2" id="KW-1185">Reference proteome</keyword>
<dbReference type="STRING" id="429701.A0A2G9HHJ6"/>
<gene>
    <name evidence="1" type="ORF">CDL12_10312</name>
</gene>
<accession>A0A2G9HHJ6</accession>
<name>A0A2G9HHJ6_9LAMI</name>
<evidence type="ECO:0000313" key="2">
    <source>
        <dbReference type="Proteomes" id="UP000231279"/>
    </source>
</evidence>
<dbReference type="AlphaFoldDB" id="A0A2G9HHJ6"/>
<proteinExistence type="predicted"/>
<reference evidence="2" key="1">
    <citation type="journal article" date="2018" name="Gigascience">
        <title>Genome assembly of the Pink Ipe (Handroanthus impetiginosus, Bignoniaceae), a highly valued, ecologically keystone Neotropical timber forest tree.</title>
        <authorList>
            <person name="Silva-Junior O.B."/>
            <person name="Grattapaglia D."/>
            <person name="Novaes E."/>
            <person name="Collevatti R.G."/>
        </authorList>
    </citation>
    <scope>NUCLEOTIDE SEQUENCE [LARGE SCALE GENOMIC DNA]</scope>
    <source>
        <strain evidence="2">cv. UFG-1</strain>
    </source>
</reference>
<comment type="caution">
    <text evidence="1">The sequence shown here is derived from an EMBL/GenBank/DDBJ whole genome shotgun (WGS) entry which is preliminary data.</text>
</comment>